<dbReference type="EMBL" id="CP141769">
    <property type="protein sequence ID" value="WRS38987.1"/>
    <property type="molecule type" value="Genomic_DNA"/>
</dbReference>
<dbReference type="RefSeq" id="WP_324779519.1">
    <property type="nucleotide sequence ID" value="NZ_CP141769.1"/>
</dbReference>
<evidence type="ECO:0008006" key="3">
    <source>
        <dbReference type="Google" id="ProtNLM"/>
    </source>
</evidence>
<dbReference type="Proteomes" id="UP001334732">
    <property type="component" value="Chromosome"/>
</dbReference>
<name>A0ABZ1CHW9_9PROT</name>
<protein>
    <recommendedName>
        <fullName evidence="3">Lipoprotein</fullName>
    </recommendedName>
</protein>
<sequence length="256" mass="28518">MKKRSTIDQWIAAILLMVLGGGTRACAMGGTSWKEEVLLHDGSTIIVERTTKRHGRHEIGQRPPIGDQSVSLTMPGTNKRVVWKDEFSEDVSGANFNLMLLDIVQGTPYLLATPAGCLSYNKWGRPNPPYVTFKYDGKAWQRIPLQALPGEIKLPNMLHSSPDDVAEKSAKDGVVPAAVIREENEGYRQPEFKTIVREAVKGAEAGCTEMIKVNDGWEGLGFFRFQASYEACLKYCDRKDVNQQNCPCNRLFKGPK</sequence>
<gene>
    <name evidence="1" type="ORF">VA613_13395</name>
</gene>
<evidence type="ECO:0000313" key="1">
    <source>
        <dbReference type="EMBL" id="WRS38987.1"/>
    </source>
</evidence>
<keyword evidence="2" id="KW-1185">Reference proteome</keyword>
<evidence type="ECO:0000313" key="2">
    <source>
        <dbReference type="Proteomes" id="UP001334732"/>
    </source>
</evidence>
<accession>A0ABZ1CHW9</accession>
<proteinExistence type="predicted"/>
<organism evidence="1 2">
    <name type="scientific">Thiobacillus sedimenti</name>
    <dbReference type="NCBI Taxonomy" id="3110231"/>
    <lineage>
        <taxon>Bacteria</taxon>
        <taxon>Pseudomonadati</taxon>
        <taxon>Pseudomonadota</taxon>
        <taxon>Betaproteobacteria</taxon>
        <taxon>Nitrosomonadales</taxon>
        <taxon>Thiobacillaceae</taxon>
        <taxon>Thiobacillus</taxon>
    </lineage>
</organism>
<reference evidence="1 2" key="1">
    <citation type="submission" date="2023-12" db="EMBL/GenBank/DDBJ databases">
        <title>Thiobacillus sedimentum sp. nov., a chemolithoautotrophic sulfur-oxidizing bacterium isolated from freshwater sediment.</title>
        <authorList>
            <person name="Luo J."/>
            <person name="Dai C."/>
        </authorList>
    </citation>
    <scope>NUCLEOTIDE SEQUENCE [LARGE SCALE GENOMIC DNA]</scope>
    <source>
        <strain evidence="1 2">SCUT-2</strain>
    </source>
</reference>